<dbReference type="EMBL" id="CAJPDR010000011">
    <property type="protein sequence ID" value="CAF9905440.1"/>
    <property type="molecule type" value="Genomic_DNA"/>
</dbReference>
<feature type="region of interest" description="Disordered" evidence="1">
    <location>
        <begin position="1"/>
        <end position="60"/>
    </location>
</feature>
<dbReference type="Proteomes" id="UP000664203">
    <property type="component" value="Unassembled WGS sequence"/>
</dbReference>
<evidence type="ECO:0000256" key="1">
    <source>
        <dbReference type="SAM" id="MobiDB-lite"/>
    </source>
</evidence>
<protein>
    <submittedName>
        <fullName evidence="2">Uncharacterized protein</fullName>
    </submittedName>
</protein>
<proteinExistence type="predicted"/>
<sequence length="129" mass="14683">MERESQHTELIPSPDSSDPEDNQIQVNNLGEEYPVLDVASESSISSREASIARESDPSSIRLRATTAPFHQHTQYSFRQTDPPPPPAPISYYNSWDYQPQRSRLSEVNLDLKPQSWETASPYKSFIDIC</sequence>
<dbReference type="AlphaFoldDB" id="A0A8H3I331"/>
<name>A0A8H3I331_9LECA</name>
<feature type="compositionally biased region" description="Low complexity" evidence="1">
    <location>
        <begin position="39"/>
        <end position="49"/>
    </location>
</feature>
<gene>
    <name evidence="2" type="ORF">ALECFALPRED_000616</name>
</gene>
<organism evidence="2 3">
    <name type="scientific">Alectoria fallacina</name>
    <dbReference type="NCBI Taxonomy" id="1903189"/>
    <lineage>
        <taxon>Eukaryota</taxon>
        <taxon>Fungi</taxon>
        <taxon>Dikarya</taxon>
        <taxon>Ascomycota</taxon>
        <taxon>Pezizomycotina</taxon>
        <taxon>Lecanoromycetes</taxon>
        <taxon>OSLEUM clade</taxon>
        <taxon>Lecanoromycetidae</taxon>
        <taxon>Lecanorales</taxon>
        <taxon>Lecanorineae</taxon>
        <taxon>Parmeliaceae</taxon>
        <taxon>Alectoria</taxon>
    </lineage>
</organism>
<evidence type="ECO:0000313" key="2">
    <source>
        <dbReference type="EMBL" id="CAF9905440.1"/>
    </source>
</evidence>
<evidence type="ECO:0000313" key="3">
    <source>
        <dbReference type="Proteomes" id="UP000664203"/>
    </source>
</evidence>
<accession>A0A8H3I331</accession>
<keyword evidence="3" id="KW-1185">Reference proteome</keyword>
<dbReference type="OrthoDB" id="10501202at2759"/>
<feature type="region of interest" description="Disordered" evidence="1">
    <location>
        <begin position="73"/>
        <end position="94"/>
    </location>
</feature>
<comment type="caution">
    <text evidence="2">The sequence shown here is derived from an EMBL/GenBank/DDBJ whole genome shotgun (WGS) entry which is preliminary data.</text>
</comment>
<reference evidence="2" key="1">
    <citation type="submission" date="2021-03" db="EMBL/GenBank/DDBJ databases">
        <authorList>
            <person name="Tagirdzhanova G."/>
        </authorList>
    </citation>
    <scope>NUCLEOTIDE SEQUENCE</scope>
</reference>